<dbReference type="SUPFAM" id="SSF52087">
    <property type="entry name" value="CRAL/TRIO domain"/>
    <property type="match status" value="1"/>
</dbReference>
<dbReference type="PANTHER" id="PTHR46384:SF1">
    <property type="entry name" value="MOTILE SPERM DOMAIN-CONTAINING PROTEIN 2"/>
    <property type="match status" value="1"/>
</dbReference>
<evidence type="ECO:0000313" key="1">
    <source>
        <dbReference type="EMBL" id="CAH1784726.1"/>
    </source>
</evidence>
<dbReference type="InterPro" id="IPR036273">
    <property type="entry name" value="CRAL/TRIO_N_dom_sf"/>
</dbReference>
<dbReference type="PANTHER" id="PTHR46384">
    <property type="entry name" value="MOTILE SPERM DOMAIN-CONTAINING PROTEIN 2"/>
    <property type="match status" value="1"/>
</dbReference>
<protein>
    <submittedName>
        <fullName evidence="1">Uncharacterized protein</fullName>
    </submittedName>
</protein>
<name>A0A8J1T6I9_OWEFU</name>
<dbReference type="CDD" id="cd00170">
    <property type="entry name" value="SEC14"/>
    <property type="match status" value="1"/>
</dbReference>
<gene>
    <name evidence="1" type="ORF">OFUS_LOCUS10873</name>
</gene>
<keyword evidence="2" id="KW-1185">Reference proteome</keyword>
<dbReference type="EMBL" id="CAIIXF020000005">
    <property type="protein sequence ID" value="CAH1784726.1"/>
    <property type="molecule type" value="Genomic_DNA"/>
</dbReference>
<dbReference type="AlphaFoldDB" id="A0A8J1T6I9"/>
<dbReference type="InterPro" id="IPR001251">
    <property type="entry name" value="CRAL-TRIO_dom"/>
</dbReference>
<dbReference type="InterPro" id="IPR036865">
    <property type="entry name" value="CRAL-TRIO_dom_sf"/>
</dbReference>
<dbReference type="InterPro" id="IPR053012">
    <property type="entry name" value="ER-organelle_contact"/>
</dbReference>
<proteinExistence type="predicted"/>
<dbReference type="Gene3D" id="3.40.525.10">
    <property type="entry name" value="CRAL-TRIO lipid binding domain"/>
    <property type="match status" value="1"/>
</dbReference>
<dbReference type="GO" id="GO:0140284">
    <property type="term" value="C:endoplasmic reticulum-endosome membrane contact site"/>
    <property type="evidence" value="ECO:0007669"/>
    <property type="project" value="TreeGrafter"/>
</dbReference>
<dbReference type="GO" id="GO:0012505">
    <property type="term" value="C:endomembrane system"/>
    <property type="evidence" value="ECO:0007669"/>
    <property type="project" value="TreeGrafter"/>
</dbReference>
<sequence>MPVPSIEEAAPNVPKLREIFLAKYEDEIKKEQYYDEDIQRVKESDAYMRCFLRTVTASNDPHKAADVIDMALKWRKEFKIYDLSMDTFPEELREKYMDKVIGYKNQDKEGHKILYFDISENNKDPEAMKFKHHAIVAAFESHHRLTPEEQVVVLFDCSRATLANNDMDMLKFVIQCFKYYFPAFLDKMIVYETPKVLSFIWTIIKKFLNAEQAKKVVFCNKNEIKNYISEENLWDHMQ</sequence>
<dbReference type="Pfam" id="PF00650">
    <property type="entry name" value="CRAL_TRIO"/>
    <property type="match status" value="1"/>
</dbReference>
<evidence type="ECO:0000313" key="2">
    <source>
        <dbReference type="Proteomes" id="UP000749559"/>
    </source>
</evidence>
<dbReference type="OrthoDB" id="75724at2759"/>
<comment type="caution">
    <text evidence="1">The sequence shown here is derived from an EMBL/GenBank/DDBJ whole genome shotgun (WGS) entry which is preliminary data.</text>
</comment>
<dbReference type="Proteomes" id="UP000749559">
    <property type="component" value="Unassembled WGS sequence"/>
</dbReference>
<dbReference type="PROSITE" id="PS50191">
    <property type="entry name" value="CRAL_TRIO"/>
    <property type="match status" value="1"/>
</dbReference>
<reference evidence="1" key="1">
    <citation type="submission" date="2022-03" db="EMBL/GenBank/DDBJ databases">
        <authorList>
            <person name="Martin C."/>
        </authorList>
    </citation>
    <scope>NUCLEOTIDE SEQUENCE</scope>
</reference>
<dbReference type="SUPFAM" id="SSF46938">
    <property type="entry name" value="CRAL/TRIO N-terminal domain"/>
    <property type="match status" value="1"/>
</dbReference>
<accession>A0A8J1T6I9</accession>
<dbReference type="SMART" id="SM00516">
    <property type="entry name" value="SEC14"/>
    <property type="match status" value="1"/>
</dbReference>
<organism evidence="1 2">
    <name type="scientific">Owenia fusiformis</name>
    <name type="common">Polychaete worm</name>
    <dbReference type="NCBI Taxonomy" id="6347"/>
    <lineage>
        <taxon>Eukaryota</taxon>
        <taxon>Metazoa</taxon>
        <taxon>Spiralia</taxon>
        <taxon>Lophotrochozoa</taxon>
        <taxon>Annelida</taxon>
        <taxon>Polychaeta</taxon>
        <taxon>Sedentaria</taxon>
        <taxon>Canalipalpata</taxon>
        <taxon>Sabellida</taxon>
        <taxon>Oweniida</taxon>
        <taxon>Oweniidae</taxon>
        <taxon>Owenia</taxon>
    </lineage>
</organism>